<accession>A0A146JXB9</accession>
<feature type="coiled-coil region" evidence="1">
    <location>
        <begin position="115"/>
        <end position="210"/>
    </location>
</feature>
<keyword evidence="2" id="KW-1133">Transmembrane helix</keyword>
<organism evidence="3">
    <name type="scientific">Trepomonas sp. PC1</name>
    <dbReference type="NCBI Taxonomy" id="1076344"/>
    <lineage>
        <taxon>Eukaryota</taxon>
        <taxon>Metamonada</taxon>
        <taxon>Diplomonadida</taxon>
        <taxon>Hexamitidae</taxon>
        <taxon>Hexamitinae</taxon>
        <taxon>Trepomonas</taxon>
    </lineage>
</organism>
<keyword evidence="2" id="KW-0812">Transmembrane</keyword>
<dbReference type="AlphaFoldDB" id="A0A146JXB9"/>
<feature type="non-terminal residue" evidence="3">
    <location>
        <position position="1"/>
    </location>
</feature>
<feature type="non-terminal residue" evidence="3">
    <location>
        <position position="326"/>
    </location>
</feature>
<protein>
    <submittedName>
        <fullName evidence="3">Uncharacterized protein</fullName>
    </submittedName>
</protein>
<evidence type="ECO:0000256" key="1">
    <source>
        <dbReference type="SAM" id="Coils"/>
    </source>
</evidence>
<feature type="transmembrane region" description="Helical" evidence="2">
    <location>
        <begin position="304"/>
        <end position="322"/>
    </location>
</feature>
<evidence type="ECO:0000313" key="3">
    <source>
        <dbReference type="EMBL" id="JAP88808.1"/>
    </source>
</evidence>
<keyword evidence="2" id="KW-0472">Membrane</keyword>
<gene>
    <name evidence="3" type="ORF">TPC1_31697</name>
</gene>
<dbReference type="EMBL" id="GDID01007798">
    <property type="protein sequence ID" value="JAP88808.1"/>
    <property type="molecule type" value="Transcribed_RNA"/>
</dbReference>
<sequence length="326" mass="38449">VDGSLNCEIIQQQLEYEFQDLFSKFRVNHQQFKDSIYPNNFILFMFGSITEYLEQIFEKDQVARDEFIEQFKQNYLKASDDQVQQYIQEQDQKQSQLLEKINSLVIERDQINSESQALQLEIVQQRQLLQSLQIDADQMMNSQNQSIDEPILVKELQNLQSQLKQLNNQTIQDVTFNIKKLNEDSVKSCVQQFDFNFNQLQLKIQEIEQQIQLFPCIQKSRFFSFSDQQKMQMTKTKFGVEKAFQEVQDFQNQVLTMGKQISILNQGLNRGQQLLQQQIENGFKEVKEKFKGQRVVVKQETENGFWLLVAVMVMAILVMGFLSSKK</sequence>
<reference evidence="3" key="1">
    <citation type="submission" date="2015-07" db="EMBL/GenBank/DDBJ databases">
        <title>Adaptation to a free-living lifestyle via gene acquisitions in the diplomonad Trepomonas sp. PC1.</title>
        <authorList>
            <person name="Xu F."/>
            <person name="Jerlstrom-Hultqvist J."/>
            <person name="Kolisko M."/>
            <person name="Simpson A.G.B."/>
            <person name="Roger A.J."/>
            <person name="Svard S.G."/>
            <person name="Andersson J.O."/>
        </authorList>
    </citation>
    <scope>NUCLEOTIDE SEQUENCE</scope>
    <source>
        <strain evidence="3">PC1</strain>
    </source>
</reference>
<name>A0A146JXB9_9EUKA</name>
<keyword evidence="1" id="KW-0175">Coiled coil</keyword>
<proteinExistence type="predicted"/>
<evidence type="ECO:0000256" key="2">
    <source>
        <dbReference type="SAM" id="Phobius"/>
    </source>
</evidence>